<accession>A1SWN4</accession>
<dbReference type="KEGG" id="pin:Ping_2157"/>
<dbReference type="RefSeq" id="WP_011770459.1">
    <property type="nucleotide sequence ID" value="NC_008709.1"/>
</dbReference>
<protein>
    <submittedName>
        <fullName evidence="1">Uncharacterized protein</fullName>
    </submittedName>
</protein>
<proteinExistence type="predicted"/>
<keyword evidence="2" id="KW-1185">Reference proteome</keyword>
<evidence type="ECO:0000313" key="1">
    <source>
        <dbReference type="EMBL" id="ABM03899.1"/>
    </source>
</evidence>
<reference evidence="1 2" key="1">
    <citation type="submission" date="2007-01" db="EMBL/GenBank/DDBJ databases">
        <title>Complete sequence of Psychromonas ingrahamii 37.</title>
        <authorList>
            <consortium name="US DOE Joint Genome Institute"/>
            <person name="Copeland A."/>
            <person name="Lucas S."/>
            <person name="Lapidus A."/>
            <person name="Barry K."/>
            <person name="Detter J.C."/>
            <person name="Glavina del Rio T."/>
            <person name="Hammon N."/>
            <person name="Israni S."/>
            <person name="Dalin E."/>
            <person name="Tice H."/>
            <person name="Pitluck S."/>
            <person name="Thompson L.S."/>
            <person name="Brettin T."/>
            <person name="Bruce D."/>
            <person name="Han C."/>
            <person name="Tapia R."/>
            <person name="Schmutz J."/>
            <person name="Larimer F."/>
            <person name="Land M."/>
            <person name="Hauser L."/>
            <person name="Kyrpides N."/>
            <person name="Ivanova N."/>
            <person name="Staley J."/>
            <person name="Richardson P."/>
        </authorList>
    </citation>
    <scope>NUCLEOTIDE SEQUENCE [LARGE SCALE GENOMIC DNA]</scope>
    <source>
        <strain evidence="1 2">37</strain>
    </source>
</reference>
<sequence length="124" mass="13816">METQVMSNHLLDMNKGAADIEIAVRKGEFFVHATPTGNGFSICMFEHGGPNWSYFFATESEALAERNDISELYNQQITVGDRVETDVWDGVVLKAKRHLEGDLIALYQGDTFIGSKTWKSLSGL</sequence>
<dbReference type="Proteomes" id="UP000000639">
    <property type="component" value="Chromosome"/>
</dbReference>
<dbReference type="AlphaFoldDB" id="A1SWN4"/>
<dbReference type="HOGENOM" id="CLU_2002000_0_0_6"/>
<organism evidence="1 2">
    <name type="scientific">Psychromonas ingrahamii (strain DSM 17664 / CCUG 51855 / 37)</name>
    <dbReference type="NCBI Taxonomy" id="357804"/>
    <lineage>
        <taxon>Bacteria</taxon>
        <taxon>Pseudomonadati</taxon>
        <taxon>Pseudomonadota</taxon>
        <taxon>Gammaproteobacteria</taxon>
        <taxon>Alteromonadales</taxon>
        <taxon>Psychromonadaceae</taxon>
        <taxon>Psychromonas</taxon>
    </lineage>
</organism>
<evidence type="ECO:0000313" key="2">
    <source>
        <dbReference type="Proteomes" id="UP000000639"/>
    </source>
</evidence>
<gene>
    <name evidence="1" type="ordered locus">Ping_2157</name>
</gene>
<name>A1SWN4_PSYIN</name>
<dbReference type="EMBL" id="CP000510">
    <property type="protein sequence ID" value="ABM03899.1"/>
    <property type="molecule type" value="Genomic_DNA"/>
</dbReference>